<sequence length="201" mass="21340">MPSGLPGRETATRFVDLADAAVELAPWLSRADAIVLATAQPDSNENLLPGPYLLHRLGSEATLASVAAIGRATLFVALQVAQGWCAQGAFGHVAVVSMEQVVYPHDRAAGPSVDSLVIAEVSAHAEGGLTMEPVTVQRDTTMIGRRSLRVGGELQIIGPETPSSSHQMLLVLPRLADISRIDLVEVEDRLGYVCELRVTRG</sequence>
<accession>A0A3S4WIL9</accession>
<evidence type="ECO:0000313" key="2">
    <source>
        <dbReference type="Proteomes" id="UP000268658"/>
    </source>
</evidence>
<reference evidence="1 2" key="1">
    <citation type="submission" date="2018-12" db="EMBL/GenBank/DDBJ databases">
        <authorList>
            <consortium name="Pathogen Informatics"/>
        </authorList>
    </citation>
    <scope>NUCLEOTIDE SEQUENCE [LARGE SCALE GENOMIC DNA]</scope>
    <source>
        <strain evidence="1 2">NCTC10951</strain>
    </source>
</reference>
<protein>
    <submittedName>
        <fullName evidence="1">Uncharacterized protein</fullName>
    </submittedName>
</protein>
<organism evidence="1 2">
    <name type="scientific">Actinomyces viscosus</name>
    <dbReference type="NCBI Taxonomy" id="1656"/>
    <lineage>
        <taxon>Bacteria</taxon>
        <taxon>Bacillati</taxon>
        <taxon>Actinomycetota</taxon>
        <taxon>Actinomycetes</taxon>
        <taxon>Actinomycetales</taxon>
        <taxon>Actinomycetaceae</taxon>
        <taxon>Actinomyces</taxon>
    </lineage>
</organism>
<proteinExistence type="predicted"/>
<gene>
    <name evidence="1" type="ORF">NCTC10951_00713</name>
</gene>
<evidence type="ECO:0000313" key="1">
    <source>
        <dbReference type="EMBL" id="VEI14837.1"/>
    </source>
</evidence>
<dbReference type="AlphaFoldDB" id="A0A3S4WIL9"/>
<dbReference type="InterPro" id="IPR016039">
    <property type="entry name" value="Thiolase-like"/>
</dbReference>
<name>A0A3S4WIL9_ACTVI</name>
<dbReference type="Proteomes" id="UP000268658">
    <property type="component" value="Chromosome"/>
</dbReference>
<dbReference type="KEGG" id="avc:NCTC10951_00713"/>
<dbReference type="Gene3D" id="3.40.47.10">
    <property type="match status" value="1"/>
</dbReference>
<dbReference type="EMBL" id="LR134477">
    <property type="protein sequence ID" value="VEI14837.1"/>
    <property type="molecule type" value="Genomic_DNA"/>
</dbReference>
<dbReference type="GO" id="GO:0016746">
    <property type="term" value="F:acyltransferase activity"/>
    <property type="evidence" value="ECO:0007669"/>
    <property type="project" value="InterPro"/>
</dbReference>